<feature type="domain" description="DOG1" evidence="2">
    <location>
        <begin position="11"/>
        <end position="229"/>
    </location>
</feature>
<sequence length="251" mass="28576">MSTGSHSGNTSNTFVAFFEGWLVRQEHFLDELLSAQQTVDEARDEDLQDLISRVLLHYQQYYDEKSRLAQRDVFLVFSPTWFSSYERTLLWIAGYKPGLVFRIVTESVPDFSDRQRVNIAQLRVETRIEERALNDKLANIHESVAAPPFVDVLRRYGRARDGEIVEDITVIESLKPALESVLVNANLLRTTMVTKLVEILSSRQAVRFLTAVAQFQLKIRSLGLERDAEKRRELSGRSGGGGSPIGSTSRW</sequence>
<protein>
    <recommendedName>
        <fullName evidence="2">DOG1 domain-containing protein</fullName>
    </recommendedName>
</protein>
<dbReference type="PANTHER" id="PTHR46354:SF13">
    <property type="entry name" value="PROTEIN DOG1-LIKE 4"/>
    <property type="match status" value="1"/>
</dbReference>
<dbReference type="Proteomes" id="UP000290289">
    <property type="component" value="Chromosome 4"/>
</dbReference>
<evidence type="ECO:0000256" key="1">
    <source>
        <dbReference type="SAM" id="MobiDB-lite"/>
    </source>
</evidence>
<dbReference type="EMBL" id="RDQH01000330">
    <property type="protein sequence ID" value="RXI01416.1"/>
    <property type="molecule type" value="Genomic_DNA"/>
</dbReference>
<dbReference type="Pfam" id="PF14144">
    <property type="entry name" value="DOG1"/>
    <property type="match status" value="1"/>
</dbReference>
<reference evidence="3 4" key="1">
    <citation type="submission" date="2018-10" db="EMBL/GenBank/DDBJ databases">
        <title>A high-quality apple genome assembly.</title>
        <authorList>
            <person name="Hu J."/>
        </authorList>
    </citation>
    <scope>NUCLEOTIDE SEQUENCE [LARGE SCALE GENOMIC DNA]</scope>
    <source>
        <strain evidence="4">cv. HFTH1</strain>
        <tissue evidence="3">Young leaf</tissue>
    </source>
</reference>
<name>A0A498K1U8_MALDO</name>
<dbReference type="GO" id="GO:0006351">
    <property type="term" value="P:DNA-templated transcription"/>
    <property type="evidence" value="ECO:0007669"/>
    <property type="project" value="InterPro"/>
</dbReference>
<dbReference type="PANTHER" id="PTHR46354">
    <property type="entry name" value="DOG1 DOMAIN-CONTAINING PROTEIN"/>
    <property type="match status" value="1"/>
</dbReference>
<organism evidence="3 4">
    <name type="scientific">Malus domestica</name>
    <name type="common">Apple</name>
    <name type="synonym">Pyrus malus</name>
    <dbReference type="NCBI Taxonomy" id="3750"/>
    <lineage>
        <taxon>Eukaryota</taxon>
        <taxon>Viridiplantae</taxon>
        <taxon>Streptophyta</taxon>
        <taxon>Embryophyta</taxon>
        <taxon>Tracheophyta</taxon>
        <taxon>Spermatophyta</taxon>
        <taxon>Magnoliopsida</taxon>
        <taxon>eudicotyledons</taxon>
        <taxon>Gunneridae</taxon>
        <taxon>Pentapetalae</taxon>
        <taxon>rosids</taxon>
        <taxon>fabids</taxon>
        <taxon>Rosales</taxon>
        <taxon>Rosaceae</taxon>
        <taxon>Amygdaloideae</taxon>
        <taxon>Maleae</taxon>
        <taxon>Malus</taxon>
    </lineage>
</organism>
<proteinExistence type="predicted"/>
<evidence type="ECO:0000313" key="3">
    <source>
        <dbReference type="EMBL" id="RXI01416.1"/>
    </source>
</evidence>
<dbReference type="InterPro" id="IPR051886">
    <property type="entry name" value="Seed_Dev/Stress_Resp_Reg"/>
</dbReference>
<keyword evidence="4" id="KW-1185">Reference proteome</keyword>
<dbReference type="AlphaFoldDB" id="A0A498K1U8"/>
<accession>A0A498K1U8</accession>
<dbReference type="InterPro" id="IPR025422">
    <property type="entry name" value="TGA_domain"/>
</dbReference>
<evidence type="ECO:0000313" key="4">
    <source>
        <dbReference type="Proteomes" id="UP000290289"/>
    </source>
</evidence>
<gene>
    <name evidence="3" type="ORF">DVH24_014765</name>
</gene>
<comment type="caution">
    <text evidence="3">The sequence shown here is derived from an EMBL/GenBank/DDBJ whole genome shotgun (WGS) entry which is preliminary data.</text>
</comment>
<dbReference type="PROSITE" id="PS51806">
    <property type="entry name" value="DOG1"/>
    <property type="match status" value="1"/>
</dbReference>
<dbReference type="GO" id="GO:0043565">
    <property type="term" value="F:sequence-specific DNA binding"/>
    <property type="evidence" value="ECO:0007669"/>
    <property type="project" value="InterPro"/>
</dbReference>
<evidence type="ECO:0000259" key="2">
    <source>
        <dbReference type="PROSITE" id="PS51806"/>
    </source>
</evidence>
<feature type="region of interest" description="Disordered" evidence="1">
    <location>
        <begin position="230"/>
        <end position="251"/>
    </location>
</feature>